<dbReference type="Gene3D" id="2.60.40.3710">
    <property type="match status" value="1"/>
</dbReference>
<keyword evidence="7" id="KW-0472">Membrane</keyword>
<feature type="active site" description="Proton donor/acceptor" evidence="13">
    <location>
        <position position="325"/>
    </location>
</feature>
<proteinExistence type="predicted"/>
<evidence type="ECO:0000256" key="1">
    <source>
        <dbReference type="ARBA" id="ARBA00004752"/>
    </source>
</evidence>
<dbReference type="Gene3D" id="2.60.40.3780">
    <property type="match status" value="1"/>
</dbReference>
<dbReference type="Proteomes" id="UP000622552">
    <property type="component" value="Unassembled WGS sequence"/>
</dbReference>
<keyword evidence="9 16" id="KW-0449">Lipoprotein</keyword>
<dbReference type="AlphaFoldDB" id="A0A8J7GES5"/>
<keyword evidence="5 13" id="KW-0133">Cell shape</keyword>
<accession>A0A8J7GES5</accession>
<dbReference type="CDD" id="cd16913">
    <property type="entry name" value="YkuD_like"/>
    <property type="match status" value="1"/>
</dbReference>
<dbReference type="GO" id="GO:0008360">
    <property type="term" value="P:regulation of cell shape"/>
    <property type="evidence" value="ECO:0007669"/>
    <property type="project" value="UniProtKB-UniRule"/>
</dbReference>
<evidence type="ECO:0000256" key="6">
    <source>
        <dbReference type="ARBA" id="ARBA00022984"/>
    </source>
</evidence>
<gene>
    <name evidence="16" type="ORF">IW245_001396</name>
</gene>
<reference evidence="16" key="1">
    <citation type="submission" date="2020-11" db="EMBL/GenBank/DDBJ databases">
        <title>Sequencing the genomes of 1000 actinobacteria strains.</title>
        <authorList>
            <person name="Klenk H.-P."/>
        </authorList>
    </citation>
    <scope>NUCLEOTIDE SEQUENCE</scope>
    <source>
        <strain evidence="16">DSM 45356</strain>
    </source>
</reference>
<evidence type="ECO:0000256" key="14">
    <source>
        <dbReference type="SAM" id="SignalP"/>
    </source>
</evidence>
<dbReference type="GO" id="GO:0016746">
    <property type="term" value="F:acyltransferase activity"/>
    <property type="evidence" value="ECO:0007669"/>
    <property type="project" value="UniProtKB-KW"/>
</dbReference>
<keyword evidence="17" id="KW-1185">Reference proteome</keyword>
<dbReference type="GO" id="GO:0071972">
    <property type="term" value="F:peptidoglycan L,D-transpeptidase activity"/>
    <property type="evidence" value="ECO:0007669"/>
    <property type="project" value="TreeGrafter"/>
</dbReference>
<dbReference type="Gene3D" id="2.40.440.10">
    <property type="entry name" value="L,D-transpeptidase catalytic domain-like"/>
    <property type="match status" value="1"/>
</dbReference>
<evidence type="ECO:0000256" key="7">
    <source>
        <dbReference type="ARBA" id="ARBA00023136"/>
    </source>
</evidence>
<feature type="active site" description="Nucleophile" evidence="13">
    <location>
        <position position="343"/>
    </location>
</feature>
<name>A0A8J7GES5_9ACTN</name>
<evidence type="ECO:0000256" key="13">
    <source>
        <dbReference type="PROSITE-ProRule" id="PRU01373"/>
    </source>
</evidence>
<keyword evidence="6 13" id="KW-0573">Peptidoglycan synthesis</keyword>
<keyword evidence="8" id="KW-0564">Palmitate</keyword>
<dbReference type="InterPro" id="IPR038063">
    <property type="entry name" value="Transpep_catalytic_dom"/>
</dbReference>
<comment type="pathway">
    <text evidence="1 13">Cell wall biogenesis; peptidoglycan biosynthesis.</text>
</comment>
<evidence type="ECO:0000256" key="10">
    <source>
        <dbReference type="ARBA" id="ARBA00023315"/>
    </source>
</evidence>
<dbReference type="GO" id="GO:0071555">
    <property type="term" value="P:cell wall organization"/>
    <property type="evidence" value="ECO:0007669"/>
    <property type="project" value="UniProtKB-UniRule"/>
</dbReference>
<evidence type="ECO:0000256" key="2">
    <source>
        <dbReference type="ARBA" id="ARBA00022475"/>
    </source>
</evidence>
<comment type="caution">
    <text evidence="16">The sequence shown here is derived from an EMBL/GenBank/DDBJ whole genome shotgun (WGS) entry which is preliminary data.</text>
</comment>
<evidence type="ECO:0000256" key="12">
    <source>
        <dbReference type="ARBA" id="ARBA00060592"/>
    </source>
</evidence>
<evidence type="ECO:0000256" key="8">
    <source>
        <dbReference type="ARBA" id="ARBA00023139"/>
    </source>
</evidence>
<evidence type="ECO:0000256" key="4">
    <source>
        <dbReference type="ARBA" id="ARBA00022729"/>
    </source>
</evidence>
<feature type="chain" id="PRO_5039541934" evidence="14">
    <location>
        <begin position="23"/>
        <end position="392"/>
    </location>
</feature>
<evidence type="ECO:0000256" key="3">
    <source>
        <dbReference type="ARBA" id="ARBA00022679"/>
    </source>
</evidence>
<keyword evidence="2" id="KW-1003">Cell membrane</keyword>
<dbReference type="EMBL" id="JADOUF010000001">
    <property type="protein sequence ID" value="MBG6135202.1"/>
    <property type="molecule type" value="Genomic_DNA"/>
</dbReference>
<evidence type="ECO:0000256" key="9">
    <source>
        <dbReference type="ARBA" id="ARBA00023288"/>
    </source>
</evidence>
<evidence type="ECO:0000259" key="15">
    <source>
        <dbReference type="PROSITE" id="PS52029"/>
    </source>
</evidence>
<feature type="signal peptide" evidence="14">
    <location>
        <begin position="1"/>
        <end position="22"/>
    </location>
</feature>
<dbReference type="PANTHER" id="PTHR30582:SF2">
    <property type="entry name" value="L,D-TRANSPEPTIDASE YCIB-RELATED"/>
    <property type="match status" value="1"/>
</dbReference>
<evidence type="ECO:0000256" key="5">
    <source>
        <dbReference type="ARBA" id="ARBA00022960"/>
    </source>
</evidence>
<feature type="domain" description="L,D-TPase catalytic" evidence="15">
    <location>
        <begin position="242"/>
        <end position="367"/>
    </location>
</feature>
<dbReference type="FunFam" id="2.40.440.10:FF:000005">
    <property type="entry name" value="L,D-transpeptidase 2"/>
    <property type="match status" value="1"/>
</dbReference>
<dbReference type="SUPFAM" id="SSF141523">
    <property type="entry name" value="L,D-transpeptidase catalytic domain-like"/>
    <property type="match status" value="1"/>
</dbReference>
<dbReference type="UniPathway" id="UPA00219"/>
<keyword evidence="4 14" id="KW-0732">Signal</keyword>
<dbReference type="GO" id="GO:0005576">
    <property type="term" value="C:extracellular region"/>
    <property type="evidence" value="ECO:0007669"/>
    <property type="project" value="TreeGrafter"/>
</dbReference>
<dbReference type="PROSITE" id="PS51257">
    <property type="entry name" value="PROKAR_LIPOPROTEIN"/>
    <property type="match status" value="1"/>
</dbReference>
<protein>
    <submittedName>
        <fullName evidence="16">Lipoprotein-anchoring transpeptidase ErfK/SrfK</fullName>
    </submittedName>
</protein>
<dbReference type="PROSITE" id="PS52029">
    <property type="entry name" value="LD_TPASE"/>
    <property type="match status" value="1"/>
</dbReference>
<evidence type="ECO:0000313" key="16">
    <source>
        <dbReference type="EMBL" id="MBG6135202.1"/>
    </source>
</evidence>
<dbReference type="InterPro" id="IPR005490">
    <property type="entry name" value="LD_TPept_cat_dom"/>
</dbReference>
<comment type="pathway">
    <text evidence="12">Glycan biosynthesis.</text>
</comment>
<dbReference type="Pfam" id="PF03734">
    <property type="entry name" value="YkuD"/>
    <property type="match status" value="1"/>
</dbReference>
<evidence type="ECO:0000313" key="17">
    <source>
        <dbReference type="Proteomes" id="UP000622552"/>
    </source>
</evidence>
<keyword evidence="3" id="KW-0808">Transferase</keyword>
<dbReference type="InterPro" id="IPR041280">
    <property type="entry name" value="Big_10"/>
</dbReference>
<keyword evidence="11 13" id="KW-0961">Cell wall biogenesis/degradation</keyword>
<dbReference type="PANTHER" id="PTHR30582">
    <property type="entry name" value="L,D-TRANSPEPTIDASE"/>
    <property type="match status" value="1"/>
</dbReference>
<evidence type="ECO:0000256" key="11">
    <source>
        <dbReference type="ARBA" id="ARBA00023316"/>
    </source>
</evidence>
<keyword evidence="10" id="KW-0012">Acyltransferase</keyword>
<dbReference type="GO" id="GO:0018104">
    <property type="term" value="P:peptidoglycan-protein cross-linking"/>
    <property type="evidence" value="ECO:0007669"/>
    <property type="project" value="TreeGrafter"/>
</dbReference>
<sequence length="392" mass="41657">MTRRPGFLSLALAAVLTMSACSGDKGAKPAPSTATTPARSTVPFSLAVTPAANASGLPLSTEIGTAVTGGRVTGVEVLSAGKRVEGALRADGTAWVPAKPLTPSTSYTATVTATGDDGRTESRATRFTTMSRPGNRVGTGMYLFSGGTYGVAMPVVVEFVDFQVPEAERAAVARRLFVTSDPPQLGGWHWFGGNQVLFRPKEHWKPGTRLTVRAALDGHPLGNGRYGDQERAASVTIDASARSLEVDNATKQMVARKDGQVVRTMKVSLGKTSTPSSSGNLVVMDKLDKTIFDSSTYGVPATSPDGYRSEIHYAQRLTWSGEFIHAAPWSVGDQGVRNVSHGCVNVSWEDAEWVFGFTAIGDPVTIRGTERTVTAGNGWTAWDLPWEEFTQA</sequence>
<dbReference type="InterPro" id="IPR050979">
    <property type="entry name" value="LD-transpeptidase"/>
</dbReference>
<dbReference type="Pfam" id="PF17964">
    <property type="entry name" value="Big_10"/>
    <property type="match status" value="1"/>
</dbReference>
<organism evidence="16 17">
    <name type="scientific">Longispora fulva</name>
    <dbReference type="NCBI Taxonomy" id="619741"/>
    <lineage>
        <taxon>Bacteria</taxon>
        <taxon>Bacillati</taxon>
        <taxon>Actinomycetota</taxon>
        <taxon>Actinomycetes</taxon>
        <taxon>Micromonosporales</taxon>
        <taxon>Micromonosporaceae</taxon>
        <taxon>Longispora</taxon>
    </lineage>
</organism>